<dbReference type="Pfam" id="PF04448">
    <property type="entry name" value="DUF551"/>
    <property type="match status" value="1"/>
</dbReference>
<dbReference type="InterPro" id="IPR007539">
    <property type="entry name" value="DUF551"/>
</dbReference>
<evidence type="ECO:0000313" key="3">
    <source>
        <dbReference type="EMBL" id="MBO9151895.1"/>
    </source>
</evidence>
<evidence type="ECO:0000256" key="1">
    <source>
        <dbReference type="SAM" id="Coils"/>
    </source>
</evidence>
<evidence type="ECO:0000259" key="2">
    <source>
        <dbReference type="Pfam" id="PF04448"/>
    </source>
</evidence>
<dbReference type="Proteomes" id="UP000679126">
    <property type="component" value="Unassembled WGS sequence"/>
</dbReference>
<keyword evidence="1" id="KW-0175">Coiled coil</keyword>
<comment type="caution">
    <text evidence="3">The sequence shown here is derived from an EMBL/GenBank/DDBJ whole genome shotgun (WGS) entry which is preliminary data.</text>
</comment>
<feature type="coiled-coil region" evidence="1">
    <location>
        <begin position="88"/>
        <end position="150"/>
    </location>
</feature>
<dbReference type="RefSeq" id="WP_209144529.1">
    <property type="nucleotide sequence ID" value="NZ_JAGHKP010000001.1"/>
</dbReference>
<sequence length="383" mass="44374">MSNEQNRPMTPEDVQAERDMKLANLIAIHSRQMEHDGGVKSFKAGFRQGYDLHAIQTAFLSEKVKELEEGMIRGYKVGTMAYIPFERIAWKDARIAELEENYRQLAEDRDDLKSKVDVMSTAQGNIVRELEAVKKERDEAKRALEYERKVAYETSKKNADMIVELEAVKKEKNDLFKIENDLQSSYKGAMNDKIIFEKGFNAAKEATDKAMQQLSEVTRQRDEWENFKCQLAAYLMECNYKCTGAEVSDFIDEFSPRISSGETKPVREKERNECEQERDRARWLLSRYLEYAESGCIQGMEDDELSEDTRNFLNGNALPVSPWISVEDRLPEKKGYYIAMCLAPYKEPGLIHYHKNTGWQNGFYECSHWMPLPAPPESLTDKK</sequence>
<evidence type="ECO:0000313" key="4">
    <source>
        <dbReference type="Proteomes" id="UP000679126"/>
    </source>
</evidence>
<protein>
    <submittedName>
        <fullName evidence="3">DUF551 domain-containing protein</fullName>
    </submittedName>
</protein>
<name>A0ABS3YB35_9BACT</name>
<gene>
    <name evidence="3" type="ORF">J7I43_06725</name>
</gene>
<feature type="domain" description="DUF551" evidence="2">
    <location>
        <begin position="323"/>
        <end position="377"/>
    </location>
</feature>
<proteinExistence type="predicted"/>
<dbReference type="EMBL" id="JAGHKP010000001">
    <property type="protein sequence ID" value="MBO9151895.1"/>
    <property type="molecule type" value="Genomic_DNA"/>
</dbReference>
<accession>A0ABS3YB35</accession>
<reference evidence="4" key="1">
    <citation type="submission" date="2021-03" db="EMBL/GenBank/DDBJ databases">
        <title>Assistant Professor.</title>
        <authorList>
            <person name="Huq M.A."/>
        </authorList>
    </citation>
    <scope>NUCLEOTIDE SEQUENCE [LARGE SCALE GENOMIC DNA]</scope>
    <source>
        <strain evidence="4">MAH-28</strain>
    </source>
</reference>
<organism evidence="3 4">
    <name type="scientific">Chitinophaga chungangae</name>
    <dbReference type="NCBI Taxonomy" id="2821488"/>
    <lineage>
        <taxon>Bacteria</taxon>
        <taxon>Pseudomonadati</taxon>
        <taxon>Bacteroidota</taxon>
        <taxon>Chitinophagia</taxon>
        <taxon>Chitinophagales</taxon>
        <taxon>Chitinophagaceae</taxon>
        <taxon>Chitinophaga</taxon>
    </lineage>
</organism>
<keyword evidence="4" id="KW-1185">Reference proteome</keyword>